<dbReference type="Gene3D" id="3.30.70.100">
    <property type="match status" value="1"/>
</dbReference>
<dbReference type="STRING" id="479431.Namu_0115"/>
<dbReference type="InParanoid" id="C8XIW2"/>
<protein>
    <submittedName>
        <fullName evidence="2">Heavy metal transport/detoxification protein</fullName>
    </submittedName>
</protein>
<dbReference type="OrthoDB" id="9813965at2"/>
<dbReference type="Pfam" id="PF00403">
    <property type="entry name" value="HMA"/>
    <property type="match status" value="1"/>
</dbReference>
<dbReference type="HOGENOM" id="CLU_134973_13_1_11"/>
<dbReference type="Proteomes" id="UP000002218">
    <property type="component" value="Chromosome"/>
</dbReference>
<dbReference type="RefSeq" id="WP_012814024.1">
    <property type="nucleotide sequence ID" value="NC_013235.1"/>
</dbReference>
<dbReference type="SUPFAM" id="SSF55008">
    <property type="entry name" value="HMA, heavy metal-associated domain"/>
    <property type="match status" value="1"/>
</dbReference>
<evidence type="ECO:0000313" key="2">
    <source>
        <dbReference type="EMBL" id="ACV76549.1"/>
    </source>
</evidence>
<name>C8XIW2_NAKMY</name>
<evidence type="ECO:0000313" key="3">
    <source>
        <dbReference type="Proteomes" id="UP000002218"/>
    </source>
</evidence>
<accession>C8XIW2</accession>
<dbReference type="KEGG" id="nml:Namu_0115"/>
<dbReference type="InterPro" id="IPR036163">
    <property type="entry name" value="HMA_dom_sf"/>
</dbReference>
<dbReference type="AlphaFoldDB" id="C8XIW2"/>
<dbReference type="CDD" id="cd00371">
    <property type="entry name" value="HMA"/>
    <property type="match status" value="1"/>
</dbReference>
<keyword evidence="3" id="KW-1185">Reference proteome</keyword>
<organism evidence="2 3">
    <name type="scientific">Nakamurella multipartita (strain ATCC 700099 / DSM 44233 / CIP 104796 / JCM 9543 / NBRC 105858 / Y-104)</name>
    <name type="common">Microsphaera multipartita</name>
    <dbReference type="NCBI Taxonomy" id="479431"/>
    <lineage>
        <taxon>Bacteria</taxon>
        <taxon>Bacillati</taxon>
        <taxon>Actinomycetota</taxon>
        <taxon>Actinomycetes</taxon>
        <taxon>Nakamurellales</taxon>
        <taxon>Nakamurellaceae</taxon>
        <taxon>Nakamurella</taxon>
    </lineage>
</organism>
<dbReference type="InterPro" id="IPR006121">
    <property type="entry name" value="HMA_dom"/>
</dbReference>
<dbReference type="PROSITE" id="PS50846">
    <property type="entry name" value="HMA_2"/>
    <property type="match status" value="1"/>
</dbReference>
<sequence>MSENTARYRVTGMTCDQCVVAVTEEVRRLEGVRSVDIELRPGDISVVTIVSDAPLLAGAVRDAIDEAGYALAS</sequence>
<feature type="domain" description="HMA" evidence="1">
    <location>
        <begin position="4"/>
        <end position="72"/>
    </location>
</feature>
<reference evidence="2 3" key="2">
    <citation type="journal article" date="2010" name="Stand. Genomic Sci.">
        <title>Complete genome sequence of Nakamurella multipartita type strain (Y-104).</title>
        <authorList>
            <person name="Tice H."/>
            <person name="Mayilraj S."/>
            <person name="Sims D."/>
            <person name="Lapidus A."/>
            <person name="Nolan M."/>
            <person name="Lucas S."/>
            <person name="Glavina Del Rio T."/>
            <person name="Copeland A."/>
            <person name="Cheng J.F."/>
            <person name="Meincke L."/>
            <person name="Bruce D."/>
            <person name="Goodwin L."/>
            <person name="Pitluck S."/>
            <person name="Ivanova N."/>
            <person name="Mavromatis K."/>
            <person name="Ovchinnikova G."/>
            <person name="Pati A."/>
            <person name="Chen A."/>
            <person name="Palaniappan K."/>
            <person name="Land M."/>
            <person name="Hauser L."/>
            <person name="Chang Y.J."/>
            <person name="Jeffries C.D."/>
            <person name="Detter J.C."/>
            <person name="Brettin T."/>
            <person name="Rohde M."/>
            <person name="Goker M."/>
            <person name="Bristow J."/>
            <person name="Eisen J.A."/>
            <person name="Markowitz V."/>
            <person name="Hugenholtz P."/>
            <person name="Kyrpides N.C."/>
            <person name="Klenk H.P."/>
            <person name="Chen F."/>
        </authorList>
    </citation>
    <scope>NUCLEOTIDE SEQUENCE [LARGE SCALE GENOMIC DNA]</scope>
    <source>
        <strain evidence="3">ATCC 700099 / DSM 44233 / CIP 104796 / JCM 9543 / NBRC 105858 / Y-104</strain>
    </source>
</reference>
<dbReference type="eggNOG" id="COG2608">
    <property type="taxonomic scope" value="Bacteria"/>
</dbReference>
<evidence type="ECO:0000259" key="1">
    <source>
        <dbReference type="PROSITE" id="PS50846"/>
    </source>
</evidence>
<gene>
    <name evidence="2" type="ordered locus">Namu_0115</name>
</gene>
<dbReference type="GO" id="GO:0046872">
    <property type="term" value="F:metal ion binding"/>
    <property type="evidence" value="ECO:0007669"/>
    <property type="project" value="InterPro"/>
</dbReference>
<proteinExistence type="predicted"/>
<reference evidence="3" key="1">
    <citation type="submission" date="2009-09" db="EMBL/GenBank/DDBJ databases">
        <title>The complete genome of Nakamurella multipartita DSM 44233.</title>
        <authorList>
            <consortium name="US DOE Joint Genome Institute (JGI-PGF)"/>
            <person name="Lucas S."/>
            <person name="Copeland A."/>
            <person name="Lapidus A."/>
            <person name="Glavina del Rio T."/>
            <person name="Dalin E."/>
            <person name="Tice H."/>
            <person name="Bruce D."/>
            <person name="Goodwin L."/>
            <person name="Pitluck S."/>
            <person name="Kyrpides N."/>
            <person name="Mavromatis K."/>
            <person name="Ivanova N."/>
            <person name="Ovchinnikova G."/>
            <person name="Sims D."/>
            <person name="Meincke L."/>
            <person name="Brettin T."/>
            <person name="Detter J.C."/>
            <person name="Han C."/>
            <person name="Larimer F."/>
            <person name="Land M."/>
            <person name="Hauser L."/>
            <person name="Markowitz V."/>
            <person name="Cheng J.-F."/>
            <person name="Hugenholtz P."/>
            <person name="Woyke T."/>
            <person name="Wu D."/>
            <person name="Klenk H.-P."/>
            <person name="Eisen J.A."/>
        </authorList>
    </citation>
    <scope>NUCLEOTIDE SEQUENCE [LARGE SCALE GENOMIC DNA]</scope>
    <source>
        <strain evidence="3">ATCC 700099 / DSM 44233 / CIP 104796 / JCM 9543 / NBRC 105858 / Y-104</strain>
    </source>
</reference>
<dbReference type="EMBL" id="CP001737">
    <property type="protein sequence ID" value="ACV76549.1"/>
    <property type="molecule type" value="Genomic_DNA"/>
</dbReference>